<sequence length="147" mass="16985">MINYIRHDEQFHGTIKLITGEEILGEILVSEDPDTKQDLIFVQNPAKTKIVELDEADGTGQRVGMGFMRWMNFSEEDFYVIDERSVISIAPMSKEAVSMYERWVKKEIHNEEEPEKGHVPINKNMGLIGTVDEARNLLERLYKNSNN</sequence>
<proteinExistence type="predicted"/>
<dbReference type="Proteomes" id="UP000829362">
    <property type="component" value="Segment"/>
</dbReference>
<dbReference type="EMBL" id="OL473597">
    <property type="protein sequence ID" value="UNH61288.1"/>
    <property type="molecule type" value="Genomic_DNA"/>
</dbReference>
<accession>A0AC61TSU6</accession>
<evidence type="ECO:0000313" key="1">
    <source>
        <dbReference type="EMBL" id="UNH61288.1"/>
    </source>
</evidence>
<evidence type="ECO:0000313" key="2">
    <source>
        <dbReference type="Proteomes" id="UP000829362"/>
    </source>
</evidence>
<organism evidence="1 2">
    <name type="scientific">Synechococcus phage S-SZBM1</name>
    <dbReference type="NCBI Taxonomy" id="2926475"/>
    <lineage>
        <taxon>Viruses</taxon>
        <taxon>Duplodnaviria</taxon>
        <taxon>Heunggongvirae</taxon>
        <taxon>Uroviricota</taxon>
        <taxon>Caudoviricetes</taxon>
        <taxon>Pantevenvirales</taxon>
        <taxon>Kyanoviridae</taxon>
        <taxon>Shenzhenivirus</taxon>
        <taxon>Shenzhenivirus sszbm1</taxon>
    </lineage>
</organism>
<reference evidence="1" key="1">
    <citation type="submission" date="2021-11" db="EMBL/GenBank/DDBJ databases">
        <authorList>
            <person name="Rong C."/>
            <person name="Yang Y."/>
            <person name="Li S."/>
            <person name="Zhou K."/>
            <person name="Xu Y."/>
            <person name="Zhang R."/>
            <person name="Zhang Y."/>
        </authorList>
    </citation>
    <scope>NUCLEOTIDE SEQUENCE</scope>
</reference>
<protein>
    <submittedName>
        <fullName evidence="1">Methylamine utilization protein</fullName>
    </submittedName>
</protein>
<name>A0AC61TSU6_9CAUD</name>
<keyword evidence="2" id="KW-1185">Reference proteome</keyword>
<gene>
    <name evidence="1" type="ORF">SSZBM1_171</name>
</gene>